<feature type="region of interest" description="Disordered" evidence="6">
    <location>
        <begin position="517"/>
        <end position="556"/>
    </location>
</feature>
<dbReference type="Gene3D" id="2.60.200.20">
    <property type="match status" value="1"/>
</dbReference>
<dbReference type="SMART" id="SM00240">
    <property type="entry name" value="FHA"/>
    <property type="match status" value="1"/>
</dbReference>
<feature type="compositionally biased region" description="Basic and acidic residues" evidence="6">
    <location>
        <begin position="453"/>
        <end position="464"/>
    </location>
</feature>
<dbReference type="OrthoDB" id="40902at2759"/>
<dbReference type="Pfam" id="PF00069">
    <property type="entry name" value="Pkinase"/>
    <property type="match status" value="1"/>
</dbReference>
<dbReference type="SUPFAM" id="SSF49879">
    <property type="entry name" value="SMAD/FHA domain"/>
    <property type="match status" value="1"/>
</dbReference>
<dbReference type="InterPro" id="IPR008984">
    <property type="entry name" value="SMAD_FHA_dom_sf"/>
</dbReference>
<dbReference type="GO" id="GO:0004674">
    <property type="term" value="F:protein serine/threonine kinase activity"/>
    <property type="evidence" value="ECO:0007669"/>
    <property type="project" value="UniProtKB-KW"/>
</dbReference>
<accession>A0A9P0FME3</accession>
<dbReference type="Pfam" id="PF00498">
    <property type="entry name" value="FHA"/>
    <property type="match status" value="1"/>
</dbReference>
<sequence length="556" mass="63260">MCDLQPTQSPPSSMVLTPPDDNIRIPWGRLISRMNEMDPVDLVSDAVSLGRAEYCDIVIVKNRFPDHIVFHISKEHFVISKQAGGPVFITDLSKNGTFINRQKVGRNNKYVLQNNDIISVGIKDMLIYTYKQMDNFEEKYLPLELQKKYEVGEFLGRGAVGEVRLVYEKTTTKKFAVKKITKGKFNTSRLHDLNHPSKIYSEINILQHLNHPCVISMREIVETEEDVFIILEYMEGGELTSRIEKFHLSEPLVKYYFYQMVLAVKHLHDNNVTHRDLKPENVLLSSNRMDCLLKVSDFGLSKESEDNIMRTMCGTMCYVAPEIIDDRYKEYDNQCDIWSLGVILYYMMSKEFPFNSSDRRSLGLLILRGNFSMVGPKWQNASYPVKDLIRRMLTVNPKERINSRQILQHPWISRDQALQIRVNDLIKSHQKVPDFVEPDVVEPVVVSPDVFDPEPHPKRCRVDGNDETAENTTATNTVSPTLTPPLPTATITSPATPPTFTPPQIPEKVASVCLSAPLTPPLPPLTAAPPIPESDLEGLTLTQMPQLILSPNDPKE</sequence>
<evidence type="ECO:0000313" key="9">
    <source>
        <dbReference type="EMBL" id="CAH0563332.1"/>
    </source>
</evidence>
<keyword evidence="10" id="KW-1185">Reference proteome</keyword>
<feature type="domain" description="Protein kinase" evidence="8">
    <location>
        <begin position="149"/>
        <end position="412"/>
    </location>
</feature>
<evidence type="ECO:0000259" key="7">
    <source>
        <dbReference type="PROSITE" id="PS50006"/>
    </source>
</evidence>
<gene>
    <name evidence="9" type="ORF">MELIAE_LOCUS12186</name>
</gene>
<reference evidence="9" key="1">
    <citation type="submission" date="2021-12" db="EMBL/GenBank/DDBJ databases">
        <authorList>
            <person name="King R."/>
        </authorList>
    </citation>
    <scope>NUCLEOTIDE SEQUENCE</scope>
</reference>
<dbReference type="PANTHER" id="PTHR24347">
    <property type="entry name" value="SERINE/THREONINE-PROTEIN KINASE"/>
    <property type="match status" value="1"/>
</dbReference>
<evidence type="ECO:0000313" key="10">
    <source>
        <dbReference type="Proteomes" id="UP001154078"/>
    </source>
</evidence>
<keyword evidence="1" id="KW-0723">Serine/threonine-protein kinase</keyword>
<dbReference type="AlphaFoldDB" id="A0A9P0FME3"/>
<evidence type="ECO:0000256" key="5">
    <source>
        <dbReference type="ARBA" id="ARBA00022840"/>
    </source>
</evidence>
<dbReference type="GO" id="GO:0005524">
    <property type="term" value="F:ATP binding"/>
    <property type="evidence" value="ECO:0007669"/>
    <property type="project" value="UniProtKB-KW"/>
</dbReference>
<feature type="compositionally biased region" description="Pro residues" evidence="6">
    <location>
        <begin position="495"/>
        <end position="504"/>
    </location>
</feature>
<evidence type="ECO:0000256" key="4">
    <source>
        <dbReference type="ARBA" id="ARBA00022777"/>
    </source>
</evidence>
<name>A0A9P0FME3_BRAAE</name>
<evidence type="ECO:0000256" key="1">
    <source>
        <dbReference type="ARBA" id="ARBA00022527"/>
    </source>
</evidence>
<evidence type="ECO:0000256" key="3">
    <source>
        <dbReference type="ARBA" id="ARBA00022741"/>
    </source>
</evidence>
<dbReference type="SMART" id="SM00220">
    <property type="entry name" value="S_TKc"/>
    <property type="match status" value="1"/>
</dbReference>
<feature type="domain" description="FHA" evidence="7">
    <location>
        <begin position="47"/>
        <end position="104"/>
    </location>
</feature>
<evidence type="ECO:0000259" key="8">
    <source>
        <dbReference type="PROSITE" id="PS50011"/>
    </source>
</evidence>
<dbReference type="PROSITE" id="PS50006">
    <property type="entry name" value="FHA_DOMAIN"/>
    <property type="match status" value="1"/>
</dbReference>
<dbReference type="Proteomes" id="UP001154078">
    <property type="component" value="Chromosome 9"/>
</dbReference>
<keyword evidence="3" id="KW-0547">Nucleotide-binding</keyword>
<keyword evidence="2" id="KW-0808">Transferase</keyword>
<dbReference type="InterPro" id="IPR000719">
    <property type="entry name" value="Prot_kinase_dom"/>
</dbReference>
<evidence type="ECO:0000256" key="2">
    <source>
        <dbReference type="ARBA" id="ARBA00022679"/>
    </source>
</evidence>
<dbReference type="FunFam" id="3.30.200.20:FF:000042">
    <property type="entry name" value="Aurora kinase A"/>
    <property type="match status" value="1"/>
</dbReference>
<dbReference type="InterPro" id="IPR011009">
    <property type="entry name" value="Kinase-like_dom_sf"/>
</dbReference>
<keyword evidence="4" id="KW-0418">Kinase</keyword>
<proteinExistence type="predicted"/>
<dbReference type="EMBL" id="OV121140">
    <property type="protein sequence ID" value="CAH0563332.1"/>
    <property type="molecule type" value="Genomic_DNA"/>
</dbReference>
<feature type="compositionally biased region" description="Low complexity" evidence="6">
    <location>
        <begin position="470"/>
        <end position="481"/>
    </location>
</feature>
<dbReference type="Gene3D" id="1.10.510.10">
    <property type="entry name" value="Transferase(Phosphotransferase) domain 1"/>
    <property type="match status" value="1"/>
</dbReference>
<feature type="region of interest" description="Disordered" evidence="6">
    <location>
        <begin position="447"/>
        <end position="504"/>
    </location>
</feature>
<dbReference type="SUPFAM" id="SSF56112">
    <property type="entry name" value="Protein kinase-like (PK-like)"/>
    <property type="match status" value="1"/>
</dbReference>
<dbReference type="PROSITE" id="PS00108">
    <property type="entry name" value="PROTEIN_KINASE_ST"/>
    <property type="match status" value="1"/>
</dbReference>
<dbReference type="PROSITE" id="PS50011">
    <property type="entry name" value="PROTEIN_KINASE_DOM"/>
    <property type="match status" value="1"/>
</dbReference>
<evidence type="ECO:0000256" key="6">
    <source>
        <dbReference type="SAM" id="MobiDB-lite"/>
    </source>
</evidence>
<dbReference type="InterPro" id="IPR000253">
    <property type="entry name" value="FHA_dom"/>
</dbReference>
<protein>
    <submittedName>
        <fullName evidence="9">Uncharacterized protein</fullName>
    </submittedName>
</protein>
<dbReference type="FunFam" id="1.10.510.10:FF:000571">
    <property type="entry name" value="Maternal embryonic leucine zipper kinase"/>
    <property type="match status" value="1"/>
</dbReference>
<dbReference type="InterPro" id="IPR008271">
    <property type="entry name" value="Ser/Thr_kinase_AS"/>
</dbReference>
<feature type="compositionally biased region" description="Pro residues" evidence="6">
    <location>
        <begin position="518"/>
        <end position="532"/>
    </location>
</feature>
<organism evidence="9 10">
    <name type="scientific">Brassicogethes aeneus</name>
    <name type="common">Rape pollen beetle</name>
    <name type="synonym">Meligethes aeneus</name>
    <dbReference type="NCBI Taxonomy" id="1431903"/>
    <lineage>
        <taxon>Eukaryota</taxon>
        <taxon>Metazoa</taxon>
        <taxon>Ecdysozoa</taxon>
        <taxon>Arthropoda</taxon>
        <taxon>Hexapoda</taxon>
        <taxon>Insecta</taxon>
        <taxon>Pterygota</taxon>
        <taxon>Neoptera</taxon>
        <taxon>Endopterygota</taxon>
        <taxon>Coleoptera</taxon>
        <taxon>Polyphaga</taxon>
        <taxon>Cucujiformia</taxon>
        <taxon>Nitidulidae</taxon>
        <taxon>Meligethinae</taxon>
        <taxon>Brassicogethes</taxon>
    </lineage>
</organism>
<keyword evidence="5" id="KW-0067">ATP-binding</keyword>